<sequence length="318" mass="36359">MHKLKFVIPMVLILAGCGDEPENSVQPEPKQAPPPTFSITTDDTDINRLLPAIRHLLPGLDKYAEQFQEKVIEHNRFLTIKFHIPDNAIIPAEYLATGHNCFIEINKEGTAIKVPKSACKSVVLNRVVQDLDSDYWFYLNADQLTYTPYDFTKLNNKERVDIGVTYLKKMWDIVQEVKQKTDWQPDDFPNYGRLFRQLENEGKQFVMEGDMFPAYGSCRTAGANAQSWWSEQISSLKDLSSNDPQKVGSAVKQIKRQYDLYNENAARCSKEIRQAPPVKQKTEMLPPTSDNKPPRPGCLKVFKADNTTEWSCPIKQQS</sequence>
<gene>
    <name evidence="2" type="ORF">H2Y56_14535</name>
</gene>
<dbReference type="EMBL" id="JACERK010000007">
    <property type="protein sequence ID" value="MBA5233316.1"/>
    <property type="molecule type" value="Genomic_DNA"/>
</dbReference>
<reference evidence="2 3" key="1">
    <citation type="submission" date="2020-07" db="EMBL/GenBank/DDBJ databases">
        <title>Characterization of Pectobacterium aroidearum strains causing soft rot on Amorphophallus konjac.</title>
        <authorList>
            <person name="Xie H."/>
        </authorList>
    </citation>
    <scope>NUCLEOTIDE SEQUENCE [LARGE SCALE GENOMIC DNA]</scope>
    <source>
        <strain evidence="2 3">MY10</strain>
    </source>
</reference>
<feature type="region of interest" description="Disordered" evidence="1">
    <location>
        <begin position="273"/>
        <end position="300"/>
    </location>
</feature>
<protein>
    <recommendedName>
        <fullName evidence="4">Lipoprotein</fullName>
    </recommendedName>
</protein>
<dbReference type="PROSITE" id="PS51257">
    <property type="entry name" value="PROKAR_LIPOPROTEIN"/>
    <property type="match status" value="1"/>
</dbReference>
<organism evidence="2 3">
    <name type="scientific">Pectobacterium aroidearum</name>
    <dbReference type="NCBI Taxonomy" id="1201031"/>
    <lineage>
        <taxon>Bacteria</taxon>
        <taxon>Pseudomonadati</taxon>
        <taxon>Pseudomonadota</taxon>
        <taxon>Gammaproteobacteria</taxon>
        <taxon>Enterobacterales</taxon>
        <taxon>Pectobacteriaceae</taxon>
        <taxon>Pectobacterium</taxon>
    </lineage>
</organism>
<evidence type="ECO:0000313" key="3">
    <source>
        <dbReference type="Proteomes" id="UP000530038"/>
    </source>
</evidence>
<accession>A0ABR5ZFG1</accession>
<comment type="caution">
    <text evidence="2">The sequence shown here is derived from an EMBL/GenBank/DDBJ whole genome shotgun (WGS) entry which is preliminary data.</text>
</comment>
<evidence type="ECO:0000256" key="1">
    <source>
        <dbReference type="SAM" id="MobiDB-lite"/>
    </source>
</evidence>
<dbReference type="RefSeq" id="WP_039558126.1">
    <property type="nucleotide sequence ID" value="NZ_JACERI010000006.1"/>
</dbReference>
<name>A0ABR5ZFG1_9GAMM</name>
<dbReference type="Proteomes" id="UP000530038">
    <property type="component" value="Unassembled WGS sequence"/>
</dbReference>
<proteinExistence type="predicted"/>
<keyword evidence="3" id="KW-1185">Reference proteome</keyword>
<evidence type="ECO:0000313" key="2">
    <source>
        <dbReference type="EMBL" id="MBA5233316.1"/>
    </source>
</evidence>
<evidence type="ECO:0008006" key="4">
    <source>
        <dbReference type="Google" id="ProtNLM"/>
    </source>
</evidence>